<dbReference type="PATRIC" id="fig|1189621.3.peg.2766"/>
<comment type="caution">
    <text evidence="2">The sequence shown here is derived from an EMBL/GenBank/DDBJ whole genome shotgun (WGS) entry which is preliminary data.</text>
</comment>
<name>I5C0N3_9BACT</name>
<dbReference type="PANTHER" id="PTHR46320:SF1">
    <property type="entry name" value="GLYCEROPHOSPHODIESTER PHOSPHODIESTERASE 1"/>
    <property type="match status" value="1"/>
</dbReference>
<reference evidence="2 3" key="1">
    <citation type="submission" date="2012-05" db="EMBL/GenBank/DDBJ databases">
        <title>Genome sequence of Nitritalea halalkaliphila LW7.</title>
        <authorList>
            <person name="Jangir P.K."/>
            <person name="Singh A."/>
            <person name="Shivaji S."/>
            <person name="Sharma R."/>
        </authorList>
    </citation>
    <scope>NUCLEOTIDE SEQUENCE [LARGE SCALE GENOMIC DNA]</scope>
    <source>
        <strain evidence="2 3">LW7</strain>
    </source>
</reference>
<dbReference type="GO" id="GO:0006644">
    <property type="term" value="P:phospholipid metabolic process"/>
    <property type="evidence" value="ECO:0007669"/>
    <property type="project" value="TreeGrafter"/>
</dbReference>
<dbReference type="InterPro" id="IPR017946">
    <property type="entry name" value="PLC-like_Pdiesterase_TIM-brl"/>
</dbReference>
<dbReference type="Proteomes" id="UP000005551">
    <property type="component" value="Unassembled WGS sequence"/>
</dbReference>
<dbReference type="GO" id="GO:0005886">
    <property type="term" value="C:plasma membrane"/>
    <property type="evidence" value="ECO:0007669"/>
    <property type="project" value="TreeGrafter"/>
</dbReference>
<dbReference type="STRING" id="1189621.A3SI_13287"/>
<accession>I5C0N3</accession>
<protein>
    <submittedName>
        <fullName evidence="2">Glycerophosphoryl diester phosphodiesterase</fullName>
    </submittedName>
</protein>
<dbReference type="InterPro" id="IPR030395">
    <property type="entry name" value="GP_PDE_dom"/>
</dbReference>
<dbReference type="GO" id="GO:0070291">
    <property type="term" value="P:N-acylethanolamine metabolic process"/>
    <property type="evidence" value="ECO:0007669"/>
    <property type="project" value="TreeGrafter"/>
</dbReference>
<sequence>MYAFFLAGRPKQMIPFMKKKNEMRSGMYVLLLAVFVLLGCSSERSAGSESREELLSPADVATENRIRLADFQETLTFYQRTMDRLPLVSAHRGGPAPGFPENAIETFQHTIEQVPAIIEFDVVMSADSVLMLMHDRTVDRTTTGSGAVAEMTFEQLRALRLVDPEGKATDFQIPTFEEALRWARGKALLTVDVKRGVPFSRIVAAIQEAEANPYAAVITYSAADAQEVHALDSTLMLSVTIRNEEELARMQATGIPVDRWIAFTGTRAQEPEHYAMLHALGVYTIAGTMGNLDRRAEARGDQIYQELVHAGGDIIATDRPVEAGKVLMELWQEGSSKARFIQLKSN</sequence>
<dbReference type="SUPFAM" id="SSF51695">
    <property type="entry name" value="PLC-like phosphodiesterases"/>
    <property type="match status" value="1"/>
</dbReference>
<dbReference type="GO" id="GO:0008889">
    <property type="term" value="F:glycerophosphodiester phosphodiesterase activity"/>
    <property type="evidence" value="ECO:0007669"/>
    <property type="project" value="TreeGrafter"/>
</dbReference>
<dbReference type="Pfam" id="PF03009">
    <property type="entry name" value="GDPD"/>
    <property type="match status" value="1"/>
</dbReference>
<dbReference type="Gene3D" id="3.20.20.190">
    <property type="entry name" value="Phosphatidylinositol (PI) phosphodiesterase"/>
    <property type="match status" value="1"/>
</dbReference>
<feature type="domain" description="GP-PDE" evidence="1">
    <location>
        <begin position="86"/>
        <end position="327"/>
    </location>
</feature>
<proteinExistence type="predicted"/>
<dbReference type="EMBL" id="AJYA01000030">
    <property type="protein sequence ID" value="EIM75385.1"/>
    <property type="molecule type" value="Genomic_DNA"/>
</dbReference>
<evidence type="ECO:0000313" key="2">
    <source>
        <dbReference type="EMBL" id="EIM75385.1"/>
    </source>
</evidence>
<dbReference type="GO" id="GO:0006580">
    <property type="term" value="P:ethanolamine metabolic process"/>
    <property type="evidence" value="ECO:0007669"/>
    <property type="project" value="TreeGrafter"/>
</dbReference>
<dbReference type="CDD" id="cd08566">
    <property type="entry name" value="GDPD_AtGDE_like"/>
    <property type="match status" value="1"/>
</dbReference>
<evidence type="ECO:0000313" key="3">
    <source>
        <dbReference type="Proteomes" id="UP000005551"/>
    </source>
</evidence>
<dbReference type="AlphaFoldDB" id="I5C0N3"/>
<evidence type="ECO:0000259" key="1">
    <source>
        <dbReference type="PROSITE" id="PS51704"/>
    </source>
</evidence>
<gene>
    <name evidence="2" type="ORF">A3SI_13287</name>
</gene>
<dbReference type="PROSITE" id="PS51704">
    <property type="entry name" value="GP_PDE"/>
    <property type="match status" value="1"/>
</dbReference>
<dbReference type="PANTHER" id="PTHR46320">
    <property type="entry name" value="GLYCEROPHOSPHODIESTER PHOSPHODIESTERASE 1"/>
    <property type="match status" value="1"/>
</dbReference>
<organism evidence="2 3">
    <name type="scientific">Nitritalea halalkaliphila LW7</name>
    <dbReference type="NCBI Taxonomy" id="1189621"/>
    <lineage>
        <taxon>Bacteria</taxon>
        <taxon>Pseudomonadati</taxon>
        <taxon>Bacteroidota</taxon>
        <taxon>Cytophagia</taxon>
        <taxon>Cytophagales</taxon>
        <taxon>Cyclobacteriaceae</taxon>
        <taxon>Nitritalea</taxon>
    </lineage>
</organism>
<keyword evidence="3" id="KW-1185">Reference proteome</keyword>